<evidence type="ECO:0000313" key="2">
    <source>
        <dbReference type="Proteomes" id="UP001358586"/>
    </source>
</evidence>
<protein>
    <submittedName>
        <fullName evidence="1">Uncharacterized protein</fullName>
    </submittedName>
</protein>
<accession>A0ABR0PAH3</accession>
<sequence>MRAGARGGHRFALLKWKCYNGITCRVCQDGLEVALFSELEHVPTELEPYDSNDDHSDHVLDSNPRFRAYEPPFYKHNIDLPAKSGLEFSQLLYRRTGYASSSSNVQILEVGMKYPSKDVFLTTLKRYSFKNNVNYYDTESCSKK</sequence>
<organism evidence="1 2">
    <name type="scientific">Gossypium arboreum</name>
    <name type="common">Tree cotton</name>
    <name type="synonym">Gossypium nanking</name>
    <dbReference type="NCBI Taxonomy" id="29729"/>
    <lineage>
        <taxon>Eukaryota</taxon>
        <taxon>Viridiplantae</taxon>
        <taxon>Streptophyta</taxon>
        <taxon>Embryophyta</taxon>
        <taxon>Tracheophyta</taxon>
        <taxon>Spermatophyta</taxon>
        <taxon>Magnoliopsida</taxon>
        <taxon>eudicotyledons</taxon>
        <taxon>Gunneridae</taxon>
        <taxon>Pentapetalae</taxon>
        <taxon>rosids</taxon>
        <taxon>malvids</taxon>
        <taxon>Malvales</taxon>
        <taxon>Malvaceae</taxon>
        <taxon>Malvoideae</taxon>
        <taxon>Gossypium</taxon>
    </lineage>
</organism>
<comment type="caution">
    <text evidence="1">The sequence shown here is derived from an EMBL/GenBank/DDBJ whole genome shotgun (WGS) entry which is preliminary data.</text>
</comment>
<reference evidence="1 2" key="1">
    <citation type="submission" date="2023-03" db="EMBL/GenBank/DDBJ databases">
        <title>WGS of Gossypium arboreum.</title>
        <authorList>
            <person name="Yu D."/>
        </authorList>
    </citation>
    <scope>NUCLEOTIDE SEQUENCE [LARGE SCALE GENOMIC DNA]</scope>
    <source>
        <tissue evidence="1">Leaf</tissue>
    </source>
</reference>
<name>A0ABR0PAH3_GOSAR</name>
<keyword evidence="2" id="KW-1185">Reference proteome</keyword>
<proteinExistence type="predicted"/>
<gene>
    <name evidence="1" type="ORF">PVK06_023144</name>
</gene>
<dbReference type="EMBL" id="JARKNE010000007">
    <property type="protein sequence ID" value="KAK5818210.1"/>
    <property type="molecule type" value="Genomic_DNA"/>
</dbReference>
<evidence type="ECO:0000313" key="1">
    <source>
        <dbReference type="EMBL" id="KAK5818210.1"/>
    </source>
</evidence>
<dbReference type="Proteomes" id="UP001358586">
    <property type="component" value="Chromosome 7"/>
</dbReference>